<name>A0A6G1GYA8_9PEZI</name>
<gene>
    <name evidence="2" type="ORF">K402DRAFT_95819</name>
</gene>
<evidence type="ECO:0000256" key="1">
    <source>
        <dbReference type="SAM" id="MobiDB-lite"/>
    </source>
</evidence>
<protein>
    <submittedName>
        <fullName evidence="2">Uncharacterized protein</fullName>
    </submittedName>
</protein>
<accession>A0A6G1GYA8</accession>
<dbReference type="AlphaFoldDB" id="A0A6G1GYA8"/>
<feature type="region of interest" description="Disordered" evidence="1">
    <location>
        <begin position="50"/>
        <end position="70"/>
    </location>
</feature>
<proteinExistence type="predicted"/>
<organism evidence="2 3">
    <name type="scientific">Aulographum hederae CBS 113979</name>
    <dbReference type="NCBI Taxonomy" id="1176131"/>
    <lineage>
        <taxon>Eukaryota</taxon>
        <taxon>Fungi</taxon>
        <taxon>Dikarya</taxon>
        <taxon>Ascomycota</taxon>
        <taxon>Pezizomycotina</taxon>
        <taxon>Dothideomycetes</taxon>
        <taxon>Pleosporomycetidae</taxon>
        <taxon>Aulographales</taxon>
        <taxon>Aulographaceae</taxon>
    </lineage>
</organism>
<dbReference type="EMBL" id="ML977159">
    <property type="protein sequence ID" value="KAF1985943.1"/>
    <property type="molecule type" value="Genomic_DNA"/>
</dbReference>
<sequence length="174" mass="19239">MPAWKDRRAEESRNNAKYQAGQGLSVGLSAHQYMGVLLLRHPVMATTPAGDWRSGGQWRQAPGKAAAGEQHHPRLQVPFITNKTALCRPCSGQPWTCSSPCRHAALILRAEIDAGPSWTTAEETGKRLWSVVRTPYLELCLVPNWASRVTVNCQIRRVSEAAGESGREYCGRDM</sequence>
<keyword evidence="3" id="KW-1185">Reference proteome</keyword>
<reference evidence="2" key="1">
    <citation type="journal article" date="2020" name="Stud. Mycol.">
        <title>101 Dothideomycetes genomes: a test case for predicting lifestyles and emergence of pathogens.</title>
        <authorList>
            <person name="Haridas S."/>
            <person name="Albert R."/>
            <person name="Binder M."/>
            <person name="Bloem J."/>
            <person name="Labutti K."/>
            <person name="Salamov A."/>
            <person name="Andreopoulos B."/>
            <person name="Baker S."/>
            <person name="Barry K."/>
            <person name="Bills G."/>
            <person name="Bluhm B."/>
            <person name="Cannon C."/>
            <person name="Castanera R."/>
            <person name="Culley D."/>
            <person name="Daum C."/>
            <person name="Ezra D."/>
            <person name="Gonzalez J."/>
            <person name="Henrissat B."/>
            <person name="Kuo A."/>
            <person name="Liang C."/>
            <person name="Lipzen A."/>
            <person name="Lutzoni F."/>
            <person name="Magnuson J."/>
            <person name="Mondo S."/>
            <person name="Nolan M."/>
            <person name="Ohm R."/>
            <person name="Pangilinan J."/>
            <person name="Park H.-J."/>
            <person name="Ramirez L."/>
            <person name="Alfaro M."/>
            <person name="Sun H."/>
            <person name="Tritt A."/>
            <person name="Yoshinaga Y."/>
            <person name="Zwiers L.-H."/>
            <person name="Turgeon B."/>
            <person name="Goodwin S."/>
            <person name="Spatafora J."/>
            <person name="Crous P."/>
            <person name="Grigoriev I."/>
        </authorList>
    </citation>
    <scope>NUCLEOTIDE SEQUENCE</scope>
    <source>
        <strain evidence="2">CBS 113979</strain>
    </source>
</reference>
<evidence type="ECO:0000313" key="3">
    <source>
        <dbReference type="Proteomes" id="UP000800041"/>
    </source>
</evidence>
<evidence type="ECO:0000313" key="2">
    <source>
        <dbReference type="EMBL" id="KAF1985943.1"/>
    </source>
</evidence>
<dbReference type="Proteomes" id="UP000800041">
    <property type="component" value="Unassembled WGS sequence"/>
</dbReference>